<comment type="caution">
    <text evidence="8">The sequence shown here is derived from an EMBL/GenBank/DDBJ whole genome shotgun (WGS) entry which is preliminary data.</text>
</comment>
<dbReference type="EMBL" id="NBIV01000050">
    <property type="protein sequence ID" value="PXF45906.1"/>
    <property type="molecule type" value="Genomic_DNA"/>
</dbReference>
<dbReference type="PANTHER" id="PTHR42973">
    <property type="entry name" value="BINDING OXIDOREDUCTASE, PUTATIVE (AFU_ORTHOLOGUE AFUA_1G17690)-RELATED"/>
    <property type="match status" value="1"/>
</dbReference>
<feature type="region of interest" description="Disordered" evidence="6">
    <location>
        <begin position="691"/>
        <end position="727"/>
    </location>
</feature>
<evidence type="ECO:0000313" key="9">
    <source>
        <dbReference type="Proteomes" id="UP000247409"/>
    </source>
</evidence>
<dbReference type="PANTHER" id="PTHR42973:SF39">
    <property type="entry name" value="FAD-BINDING PCMH-TYPE DOMAIN-CONTAINING PROTEIN"/>
    <property type="match status" value="1"/>
</dbReference>
<gene>
    <name evidence="8" type="ORF">BWQ96_04341</name>
</gene>
<dbReference type="PROSITE" id="PS51387">
    <property type="entry name" value="FAD_PCMH"/>
    <property type="match status" value="1"/>
</dbReference>
<evidence type="ECO:0000256" key="3">
    <source>
        <dbReference type="ARBA" id="ARBA00022630"/>
    </source>
</evidence>
<keyword evidence="4" id="KW-0274">FAD</keyword>
<evidence type="ECO:0000256" key="2">
    <source>
        <dbReference type="ARBA" id="ARBA00005466"/>
    </source>
</evidence>
<comment type="similarity">
    <text evidence="2">Belongs to the oxygen-dependent FAD-linked oxidoreductase family.</text>
</comment>
<dbReference type="Proteomes" id="UP000247409">
    <property type="component" value="Unassembled WGS sequence"/>
</dbReference>
<evidence type="ECO:0000313" key="8">
    <source>
        <dbReference type="EMBL" id="PXF45906.1"/>
    </source>
</evidence>
<dbReference type="GO" id="GO:0016491">
    <property type="term" value="F:oxidoreductase activity"/>
    <property type="evidence" value="ECO:0007669"/>
    <property type="project" value="UniProtKB-KW"/>
</dbReference>
<accession>A0A2V3IUU4</accession>
<dbReference type="InterPro" id="IPR016166">
    <property type="entry name" value="FAD-bd_PCMH"/>
</dbReference>
<comment type="cofactor">
    <cofactor evidence="1">
        <name>FAD</name>
        <dbReference type="ChEBI" id="CHEBI:57692"/>
    </cofactor>
</comment>
<dbReference type="SUPFAM" id="SSF56176">
    <property type="entry name" value="FAD-binding/transporter-associated domain-like"/>
    <property type="match status" value="2"/>
</dbReference>
<dbReference type="InterPro" id="IPR050416">
    <property type="entry name" value="FAD-linked_Oxidoreductase"/>
</dbReference>
<dbReference type="InterPro" id="IPR016169">
    <property type="entry name" value="FAD-bd_PCMH_sub2"/>
</dbReference>
<evidence type="ECO:0000256" key="1">
    <source>
        <dbReference type="ARBA" id="ARBA00001974"/>
    </source>
</evidence>
<evidence type="ECO:0000256" key="4">
    <source>
        <dbReference type="ARBA" id="ARBA00022827"/>
    </source>
</evidence>
<dbReference type="Gene3D" id="3.30.465.10">
    <property type="match status" value="2"/>
</dbReference>
<dbReference type="InterPro" id="IPR006093">
    <property type="entry name" value="Oxy_OxRdtase_FAD_BS"/>
</dbReference>
<feature type="compositionally biased region" description="Polar residues" evidence="6">
    <location>
        <begin position="708"/>
        <end position="718"/>
    </location>
</feature>
<reference evidence="8 9" key="1">
    <citation type="journal article" date="2018" name="Mol. Biol. Evol.">
        <title>Analysis of the draft genome of the red seaweed Gracilariopsis chorda provides insights into genome size evolution in Rhodophyta.</title>
        <authorList>
            <person name="Lee J."/>
            <person name="Yang E.C."/>
            <person name="Graf L."/>
            <person name="Yang J.H."/>
            <person name="Qiu H."/>
            <person name="Zel Zion U."/>
            <person name="Chan C.X."/>
            <person name="Stephens T.G."/>
            <person name="Weber A.P.M."/>
            <person name="Boo G.H."/>
            <person name="Boo S.M."/>
            <person name="Kim K.M."/>
            <person name="Shin Y."/>
            <person name="Jung M."/>
            <person name="Lee S.J."/>
            <person name="Yim H.S."/>
            <person name="Lee J.H."/>
            <person name="Bhattacharya D."/>
            <person name="Yoon H.S."/>
        </authorList>
    </citation>
    <scope>NUCLEOTIDE SEQUENCE [LARGE SCALE GENOMIC DNA]</scope>
    <source>
        <strain evidence="8 9">SKKU-2015</strain>
        <tissue evidence="8">Whole body</tissue>
    </source>
</reference>
<feature type="domain" description="FAD-binding PCMH-type" evidence="7">
    <location>
        <begin position="447"/>
        <end position="630"/>
    </location>
</feature>
<sequence>MAQSNLAGSLKIDPRLNQNEPTFFPSSEQELSKLLLAISGGGYTVQMVYSGTQLPGSVSAAADVIVNVSNLKQINVSGDKVQVGISASIGSLVETLGSYDLFLPLSDVSSNSILESLTGNSPGYFDLSVGRLRSFLLEVSVVSFKGQPETLRIGSDESKIEALLSGTDTSLIVTSVVFKALPGTQLSDLWLGRLVFPYSKSGWDTLNELVFGPDMPNNVDVTVQTAKIFGGLPIIVLTVVSIKVQDSSDVFAKLTSMPSEALKVIKESVVHGASVMRKAQFSQGIGRRTWNKDVSFKNMVITAEDRTQVLAKISELLNQAIGVTGSRVRLLPRLNLSLRVSKGTNGELNVHAELYMPKTTIQQAESEYHTKFNSFFPASSVPNSVPTVLTSSGISSAAGKPDLKVLASLFPLKEAHIPGFSGPTFMQGDEDYTEAATQYATSSYPPERSNPFIVGYPQTAADIKTAVAFAKTNKKSIVARSGGHQYSCLSGGDQSVIVLSMERFSYASTVSGDVPNLVVVGSGTPLTHASTFMTDNKLTVPHGECPLVCVGGHTQSGGYGHTIRSQGLLVDYVRSFRIVLADSSYIQVYRPNVDATDKHEHNDDIYYGVLGGGPGSFGVVTEYTYETVHDDDHPYSTGLSCAYMYSKKRFRNIMKIVQEWTQGIKEGTLQGDMDLMATAISIDLESLFPEDMHDQGSVPGAPPPDAQPSAQYSASVQAPSGVLGSPGRDSAFEAGALQLELLYGNESGQPDTTSPPTKDRFRQMHKRVISDDWILPLPYMLDFDSDEHHSLSFMCDSWVRRFGTTLDGREFVYPYHKRLNGTFEPLSDDFINGFVDLVHEVICDRRVRMVFQMGLGVACITIT</sequence>
<dbReference type="InterPro" id="IPR006094">
    <property type="entry name" value="Oxid_FAD_bind_N"/>
</dbReference>
<evidence type="ECO:0000256" key="6">
    <source>
        <dbReference type="SAM" id="MobiDB-lite"/>
    </source>
</evidence>
<keyword evidence="5" id="KW-0560">Oxidoreductase</keyword>
<organism evidence="8 9">
    <name type="scientific">Gracilariopsis chorda</name>
    <dbReference type="NCBI Taxonomy" id="448386"/>
    <lineage>
        <taxon>Eukaryota</taxon>
        <taxon>Rhodophyta</taxon>
        <taxon>Florideophyceae</taxon>
        <taxon>Rhodymeniophycidae</taxon>
        <taxon>Gracilariales</taxon>
        <taxon>Gracilariaceae</taxon>
        <taxon>Gracilariopsis</taxon>
    </lineage>
</organism>
<protein>
    <submittedName>
        <fullName evidence="8">FAD-linked oxidoreductase azaL</fullName>
    </submittedName>
</protein>
<dbReference type="AlphaFoldDB" id="A0A2V3IUU4"/>
<keyword evidence="9" id="KW-1185">Reference proteome</keyword>
<dbReference type="GO" id="GO:0071949">
    <property type="term" value="F:FAD binding"/>
    <property type="evidence" value="ECO:0007669"/>
    <property type="project" value="InterPro"/>
</dbReference>
<keyword evidence="3" id="KW-0285">Flavoprotein</keyword>
<dbReference type="InterPro" id="IPR036318">
    <property type="entry name" value="FAD-bd_PCMH-like_sf"/>
</dbReference>
<dbReference type="OrthoDB" id="407275at2759"/>
<name>A0A2V3IUU4_9FLOR</name>
<dbReference type="PROSITE" id="PS00862">
    <property type="entry name" value="OX2_COVAL_FAD"/>
    <property type="match status" value="1"/>
</dbReference>
<evidence type="ECO:0000256" key="5">
    <source>
        <dbReference type="ARBA" id="ARBA00023002"/>
    </source>
</evidence>
<proteinExistence type="inferred from homology"/>
<dbReference type="Pfam" id="PF01565">
    <property type="entry name" value="FAD_binding_4"/>
    <property type="match status" value="1"/>
</dbReference>
<evidence type="ECO:0000259" key="7">
    <source>
        <dbReference type="PROSITE" id="PS51387"/>
    </source>
</evidence>
<dbReference type="STRING" id="448386.A0A2V3IUU4"/>